<dbReference type="InterPro" id="IPR021460">
    <property type="entry name" value="DUF3112"/>
</dbReference>
<feature type="transmembrane region" description="Helical" evidence="2">
    <location>
        <begin position="32"/>
        <end position="53"/>
    </location>
</feature>
<keyword evidence="2" id="KW-1133">Transmembrane helix</keyword>
<evidence type="ECO:0000256" key="2">
    <source>
        <dbReference type="SAM" id="Phobius"/>
    </source>
</evidence>
<feature type="transmembrane region" description="Helical" evidence="2">
    <location>
        <begin position="93"/>
        <end position="116"/>
    </location>
</feature>
<proteinExistence type="predicted"/>
<evidence type="ECO:0000256" key="1">
    <source>
        <dbReference type="SAM" id="MobiDB-lite"/>
    </source>
</evidence>
<dbReference type="OrthoDB" id="3357002at2759"/>
<protein>
    <submittedName>
        <fullName evidence="3">Uncharacterized protein</fullName>
    </submittedName>
</protein>
<sequence>MSSPGGAPNGPPYIPTTAGLGGLPTKKVDDPISSVFLVLFVTGAATHMAILQVNLRRKKKFIMSALLFGFCMARITTMMMRLVWTSYQHNLKIVIAAQVFVSGGVLLLFIINLIFAQRIVRASHPHWAWAKWFSIAFYLYYVSIFLMLTALITCTVQSFYTLNHNIRRIDRDVQLVGGTYFAVAAFLPIPLLSLRVIIPNRPPIEKFGQGRFRNKIFILLFSSVLLTLGAAFRAGISYVPRPFTHPAWYHSKECFYIFNFTIEIIVVALYAIIRVDRRFHIPDGSHGPGDYIGISKGGVARKPSFADRVLDEEQVFGDGSDEAPGKRSPDLELQEVRTLTPDRISHEKEVEPGSPLGPYPTPPTSTPGSAHGSKIQQAAEPVSSAPDRISHEKEVEPGNPLGSYPTPPASAPESTHRGEIQQAAEPVSPTPDCISHEEEVEPGSALGSHPTPLASAAAEPVSPTPNSISLEEEVEPGSPLGSHPTPPTSAPGPAHGSEIQQAAEPVSPMPAVVESRPATAHDDEKSAIA</sequence>
<feature type="transmembrane region" description="Helical" evidence="2">
    <location>
        <begin position="180"/>
        <end position="198"/>
    </location>
</feature>
<keyword evidence="4" id="KW-1185">Reference proteome</keyword>
<dbReference type="EMBL" id="KZ613783">
    <property type="protein sequence ID" value="PMD62818.1"/>
    <property type="molecule type" value="Genomic_DNA"/>
</dbReference>
<feature type="transmembrane region" description="Helical" evidence="2">
    <location>
        <begin position="218"/>
        <end position="236"/>
    </location>
</feature>
<name>A0A2J6TIL7_9HELO</name>
<dbReference type="PANTHER" id="PTHR35184">
    <property type="entry name" value="YALI0C10208P"/>
    <property type="match status" value="1"/>
</dbReference>
<feature type="compositionally biased region" description="Basic and acidic residues" evidence="1">
    <location>
        <begin position="519"/>
        <end position="529"/>
    </location>
</feature>
<keyword evidence="2" id="KW-0812">Transmembrane</keyword>
<dbReference type="STRING" id="1095630.A0A2J6TIL7"/>
<feature type="transmembrane region" description="Helical" evidence="2">
    <location>
        <begin position="256"/>
        <end position="273"/>
    </location>
</feature>
<feature type="transmembrane region" description="Helical" evidence="2">
    <location>
        <begin position="137"/>
        <end position="160"/>
    </location>
</feature>
<dbReference type="InParanoid" id="A0A2J6TIL7"/>
<dbReference type="Proteomes" id="UP000235371">
    <property type="component" value="Unassembled WGS sequence"/>
</dbReference>
<dbReference type="PANTHER" id="PTHR35184:SF1">
    <property type="entry name" value="INTEGRAL MEMBRANE PROTEIN"/>
    <property type="match status" value="1"/>
</dbReference>
<evidence type="ECO:0000313" key="3">
    <source>
        <dbReference type="EMBL" id="PMD62818.1"/>
    </source>
</evidence>
<organism evidence="3 4">
    <name type="scientific">Hyaloscypha bicolor E</name>
    <dbReference type="NCBI Taxonomy" id="1095630"/>
    <lineage>
        <taxon>Eukaryota</taxon>
        <taxon>Fungi</taxon>
        <taxon>Dikarya</taxon>
        <taxon>Ascomycota</taxon>
        <taxon>Pezizomycotina</taxon>
        <taxon>Leotiomycetes</taxon>
        <taxon>Helotiales</taxon>
        <taxon>Hyaloscyphaceae</taxon>
        <taxon>Hyaloscypha</taxon>
        <taxon>Hyaloscypha bicolor</taxon>
    </lineage>
</organism>
<dbReference type="RefSeq" id="XP_024739722.1">
    <property type="nucleotide sequence ID" value="XM_024886636.1"/>
</dbReference>
<feature type="region of interest" description="Disordered" evidence="1">
    <location>
        <begin position="313"/>
        <end position="529"/>
    </location>
</feature>
<gene>
    <name evidence="3" type="ORF">K444DRAFT_661877</name>
</gene>
<evidence type="ECO:0000313" key="4">
    <source>
        <dbReference type="Proteomes" id="UP000235371"/>
    </source>
</evidence>
<dbReference type="GeneID" id="36594713"/>
<dbReference type="Pfam" id="PF11309">
    <property type="entry name" value="DUF3112"/>
    <property type="match status" value="1"/>
</dbReference>
<feature type="transmembrane region" description="Helical" evidence="2">
    <location>
        <begin position="65"/>
        <end position="87"/>
    </location>
</feature>
<dbReference type="AlphaFoldDB" id="A0A2J6TIL7"/>
<accession>A0A2J6TIL7</accession>
<feature type="compositionally biased region" description="Pro residues" evidence="1">
    <location>
        <begin position="355"/>
        <end position="365"/>
    </location>
</feature>
<reference evidence="3 4" key="1">
    <citation type="submission" date="2016-04" db="EMBL/GenBank/DDBJ databases">
        <title>A degradative enzymes factory behind the ericoid mycorrhizal symbiosis.</title>
        <authorList>
            <consortium name="DOE Joint Genome Institute"/>
            <person name="Martino E."/>
            <person name="Morin E."/>
            <person name="Grelet G."/>
            <person name="Kuo A."/>
            <person name="Kohler A."/>
            <person name="Daghino S."/>
            <person name="Barry K."/>
            <person name="Choi C."/>
            <person name="Cichocki N."/>
            <person name="Clum A."/>
            <person name="Copeland A."/>
            <person name="Hainaut M."/>
            <person name="Haridas S."/>
            <person name="Labutti K."/>
            <person name="Lindquist E."/>
            <person name="Lipzen A."/>
            <person name="Khouja H.-R."/>
            <person name="Murat C."/>
            <person name="Ohm R."/>
            <person name="Olson A."/>
            <person name="Spatafora J."/>
            <person name="Veneault-Fourrey C."/>
            <person name="Henrissat B."/>
            <person name="Grigoriev I."/>
            <person name="Martin F."/>
            <person name="Perotto S."/>
        </authorList>
    </citation>
    <scope>NUCLEOTIDE SEQUENCE [LARGE SCALE GENOMIC DNA]</scope>
    <source>
        <strain evidence="3 4">E</strain>
    </source>
</reference>
<keyword evidence="2" id="KW-0472">Membrane</keyword>